<evidence type="ECO:0000256" key="7">
    <source>
        <dbReference type="SAM" id="MobiDB-lite"/>
    </source>
</evidence>
<feature type="compositionally biased region" description="Basic residues" evidence="7">
    <location>
        <begin position="594"/>
        <end position="609"/>
    </location>
</feature>
<keyword evidence="6 8" id="KW-0472">Membrane</keyword>
<name>A0A9N8H2W1_9STRA</name>
<dbReference type="GO" id="GO:0005254">
    <property type="term" value="F:chloride channel activity"/>
    <property type="evidence" value="ECO:0007669"/>
    <property type="project" value="InterPro"/>
</dbReference>
<reference evidence="9" key="1">
    <citation type="submission" date="2020-06" db="EMBL/GenBank/DDBJ databases">
        <authorList>
            <consortium name="Plant Systems Biology data submission"/>
        </authorList>
    </citation>
    <scope>NUCLEOTIDE SEQUENCE</scope>
    <source>
        <strain evidence="9">D6</strain>
    </source>
</reference>
<keyword evidence="10" id="KW-1185">Reference proteome</keyword>
<evidence type="ECO:0000313" key="9">
    <source>
        <dbReference type="EMBL" id="CAB9497787.1"/>
    </source>
</evidence>
<evidence type="ECO:0000256" key="4">
    <source>
        <dbReference type="ARBA" id="ARBA00022989"/>
    </source>
</evidence>
<sequence length="746" mass="82392">MITYDRSAFGLNLIFRVHGSAIYRSIIPGMLAVVTLIVIRYIQSPDGSMDASNRTDNEVQHPYSIGILVGSISFLIVFRASQGYSRYWEAAGAIHQMQSKWLDAIIHTGCYHMQCGHYDSIKPPSFFDYPELNAYFLTRDRERYHEVSHDKHKDVLNDLDDGIIPEEEDPSIVDETQQKIDHSQRHLVVEASAPEKIPKPKRISRAISERSTDMDPILTSKRVDNSDIVDRAVLKSINSLEVTNTEKHVEREDRLKRRYAMDKSEPGGPAPLTGAPRLDGNWGKLFPDRKATFYQPRDTDPSSPNYLNNVPSFASHQGGRTPSLFLQELVHLCSLMNAVALSTLRNDMEGSVSPLGVYKPGSPWPEVDPDKLDSYYLNGSWSTRMIKRIQYFLGTARSPEERTRYNAARPLEVLGGVSDSEIRFLQMARGPLAKTQLCWYWMTEYIIREHLNGSTGKVGPPIISRVIQFLSDGMVYYNHARKITFVPFPFPHAQLSVFFVLIAIPAVAFLMDQYADNIVLASILCFFAVVALSGIHEVARELENPFRNIPNELPVCTFQAQFNEGLLVMYSGYHPDHFWDPTKHDHHPTDPSPKIRKFGTKSRKGGSPRLSTVRKVHSADGSSKRHTIAASTMMAGKRAVNVVTAVGKEGVHAVTAVGKGGVGAVTAVGKGGVHAVAAVGKSGLDAVASVGESTLIRRPHSTGSTPARPMTDDSANSVTPTAVEAAVDSGNNEGEGSNIISGERTA</sequence>
<dbReference type="PANTHER" id="PTHR33281">
    <property type="entry name" value="UPF0187 PROTEIN YNEE"/>
    <property type="match status" value="1"/>
</dbReference>
<dbReference type="GO" id="GO:0016020">
    <property type="term" value="C:membrane"/>
    <property type="evidence" value="ECO:0007669"/>
    <property type="project" value="UniProtKB-SubCell"/>
</dbReference>
<evidence type="ECO:0000256" key="6">
    <source>
        <dbReference type="ARBA" id="ARBA00023136"/>
    </source>
</evidence>
<evidence type="ECO:0000256" key="1">
    <source>
        <dbReference type="ARBA" id="ARBA00004141"/>
    </source>
</evidence>
<dbReference type="EMBL" id="CAICTM010000025">
    <property type="protein sequence ID" value="CAB9497787.1"/>
    <property type="molecule type" value="Genomic_DNA"/>
</dbReference>
<feature type="transmembrane region" description="Helical" evidence="8">
    <location>
        <begin position="517"/>
        <end position="539"/>
    </location>
</feature>
<evidence type="ECO:0000256" key="2">
    <source>
        <dbReference type="ARBA" id="ARBA00022448"/>
    </source>
</evidence>
<evidence type="ECO:0000313" key="10">
    <source>
        <dbReference type="Proteomes" id="UP001153069"/>
    </source>
</evidence>
<feature type="region of interest" description="Disordered" evidence="7">
    <location>
        <begin position="697"/>
        <end position="746"/>
    </location>
</feature>
<dbReference type="Proteomes" id="UP001153069">
    <property type="component" value="Unassembled WGS sequence"/>
</dbReference>
<gene>
    <name evidence="9" type="ORF">SEMRO_25_G017300.1</name>
</gene>
<organism evidence="9 10">
    <name type="scientific">Seminavis robusta</name>
    <dbReference type="NCBI Taxonomy" id="568900"/>
    <lineage>
        <taxon>Eukaryota</taxon>
        <taxon>Sar</taxon>
        <taxon>Stramenopiles</taxon>
        <taxon>Ochrophyta</taxon>
        <taxon>Bacillariophyta</taxon>
        <taxon>Bacillariophyceae</taxon>
        <taxon>Bacillariophycidae</taxon>
        <taxon>Naviculales</taxon>
        <taxon>Naviculaceae</taxon>
        <taxon>Seminavis</taxon>
    </lineage>
</organism>
<dbReference type="InterPro" id="IPR044669">
    <property type="entry name" value="YneE/VCCN1/2-like"/>
</dbReference>
<dbReference type="AlphaFoldDB" id="A0A9N8H2W1"/>
<dbReference type="OrthoDB" id="41192at2759"/>
<accession>A0A9N8H2W1</accession>
<protein>
    <submittedName>
        <fullName evidence="9">Bestrophin, RFP-TM, chloride channel</fullName>
    </submittedName>
</protein>
<feature type="transmembrane region" description="Helical" evidence="8">
    <location>
        <begin position="62"/>
        <end position="78"/>
    </location>
</feature>
<keyword evidence="3 8" id="KW-0812">Transmembrane</keyword>
<keyword evidence="5" id="KW-0406">Ion transport</keyword>
<feature type="compositionally biased region" description="Polar residues" evidence="7">
    <location>
        <begin position="729"/>
        <end position="740"/>
    </location>
</feature>
<feature type="transmembrane region" description="Helical" evidence="8">
    <location>
        <begin position="490"/>
        <end position="511"/>
    </location>
</feature>
<proteinExistence type="predicted"/>
<evidence type="ECO:0000256" key="8">
    <source>
        <dbReference type="SAM" id="Phobius"/>
    </source>
</evidence>
<keyword evidence="4 8" id="KW-1133">Transmembrane helix</keyword>
<feature type="region of interest" description="Disordered" evidence="7">
    <location>
        <begin position="261"/>
        <end position="281"/>
    </location>
</feature>
<comment type="caution">
    <text evidence="9">The sequence shown here is derived from an EMBL/GenBank/DDBJ whole genome shotgun (WGS) entry which is preliminary data.</text>
</comment>
<dbReference type="PANTHER" id="PTHR33281:SF20">
    <property type="match status" value="1"/>
</dbReference>
<evidence type="ECO:0000256" key="5">
    <source>
        <dbReference type="ARBA" id="ARBA00023065"/>
    </source>
</evidence>
<evidence type="ECO:0000256" key="3">
    <source>
        <dbReference type="ARBA" id="ARBA00022692"/>
    </source>
</evidence>
<keyword evidence="2" id="KW-0813">Transport</keyword>
<comment type="subcellular location">
    <subcellularLocation>
        <location evidence="1">Membrane</location>
        <topology evidence="1">Multi-pass membrane protein</topology>
    </subcellularLocation>
</comment>
<feature type="transmembrane region" description="Helical" evidence="8">
    <location>
        <begin position="21"/>
        <end position="42"/>
    </location>
</feature>
<feature type="region of interest" description="Disordered" evidence="7">
    <location>
        <begin position="583"/>
        <end position="609"/>
    </location>
</feature>